<feature type="transmembrane region" description="Helical" evidence="1">
    <location>
        <begin position="45"/>
        <end position="63"/>
    </location>
</feature>
<evidence type="ECO:0000256" key="1">
    <source>
        <dbReference type="SAM" id="Phobius"/>
    </source>
</evidence>
<dbReference type="EMBL" id="SMAE01000010">
    <property type="protein sequence ID" value="TCS87644.1"/>
    <property type="molecule type" value="Genomic_DNA"/>
</dbReference>
<feature type="transmembrane region" description="Helical" evidence="1">
    <location>
        <begin position="12"/>
        <end position="33"/>
    </location>
</feature>
<accession>A0A4R3KRK7</accession>
<proteinExistence type="predicted"/>
<evidence type="ECO:0000313" key="3">
    <source>
        <dbReference type="Proteomes" id="UP000294567"/>
    </source>
</evidence>
<keyword evidence="1" id="KW-0812">Transmembrane</keyword>
<keyword evidence="3" id="KW-1185">Reference proteome</keyword>
<reference evidence="2 3" key="1">
    <citation type="submission" date="2019-03" db="EMBL/GenBank/DDBJ databases">
        <title>Genomic Encyclopedia of Type Strains, Phase IV (KMG-IV): sequencing the most valuable type-strain genomes for metagenomic binning, comparative biology and taxonomic classification.</title>
        <authorList>
            <person name="Goeker M."/>
        </authorList>
    </citation>
    <scope>NUCLEOTIDE SEQUENCE [LARGE SCALE GENOMIC DNA]</scope>
    <source>
        <strain evidence="2 3">DSM 26752</strain>
    </source>
</reference>
<protein>
    <submittedName>
        <fullName evidence="2">Uncharacterized protein</fullName>
    </submittedName>
</protein>
<dbReference type="AlphaFoldDB" id="A0A4R3KRK7"/>
<evidence type="ECO:0000313" key="2">
    <source>
        <dbReference type="EMBL" id="TCS87644.1"/>
    </source>
</evidence>
<feature type="transmembrane region" description="Helical" evidence="1">
    <location>
        <begin position="107"/>
        <end position="128"/>
    </location>
</feature>
<sequence length="138" mass="16460">MKTKKVENLKEVFYKDLIIHLVILIFLSAIYIFGFKMDYVDSVKIIVVLSLAPLVTMITYKVLKNGDKEEFNKIKIYTFISSFFLWFVSSVYLNYIDRDKTMSWQRLIVHIIFSLIFSTTITSVYVFTRKKWDVEIKK</sequence>
<feature type="transmembrane region" description="Helical" evidence="1">
    <location>
        <begin position="75"/>
        <end position="95"/>
    </location>
</feature>
<dbReference type="RefSeq" id="WP_132028711.1">
    <property type="nucleotide sequence ID" value="NZ_CP068564.1"/>
</dbReference>
<dbReference type="OrthoDB" id="3035924at2"/>
<keyword evidence="1" id="KW-1133">Transmembrane helix</keyword>
<gene>
    <name evidence="2" type="ORF">EDD65_11079</name>
</gene>
<comment type="caution">
    <text evidence="2">The sequence shown here is derived from an EMBL/GenBank/DDBJ whole genome shotgun (WGS) entry which is preliminary data.</text>
</comment>
<name>A0A4R3KRK7_9FIRM</name>
<organism evidence="2 3">
    <name type="scientific">Keratinibaculum paraultunense</name>
    <dbReference type="NCBI Taxonomy" id="1278232"/>
    <lineage>
        <taxon>Bacteria</taxon>
        <taxon>Bacillati</taxon>
        <taxon>Bacillota</taxon>
        <taxon>Tissierellia</taxon>
        <taxon>Tissierellales</taxon>
        <taxon>Tepidimicrobiaceae</taxon>
        <taxon>Keratinibaculum</taxon>
    </lineage>
</organism>
<dbReference type="Proteomes" id="UP000294567">
    <property type="component" value="Unassembled WGS sequence"/>
</dbReference>
<keyword evidence="1" id="KW-0472">Membrane</keyword>